<evidence type="ECO:0000256" key="13">
    <source>
        <dbReference type="ARBA" id="ARBA00023136"/>
    </source>
</evidence>
<evidence type="ECO:0000256" key="4">
    <source>
        <dbReference type="ARBA" id="ARBA00022475"/>
    </source>
</evidence>
<name>A0A0H3J4Y0_CLOPA</name>
<dbReference type="GeneID" id="93074631"/>
<reference evidence="18 19" key="3">
    <citation type="journal article" name="Genome Announc.">
        <title>Improved Draft Genome Sequence of Clostridium pasteurianum Strain ATCC 6013 (DSM 525) Using a Hybrid Next-Generation Sequencing Approach.</title>
        <authorList>
            <person name="Pyne M.E."/>
            <person name="Utturkar S."/>
            <person name="Brown S.D."/>
            <person name="Moo-Young M."/>
            <person name="Chung D.A."/>
            <person name="Chou C.P."/>
        </authorList>
    </citation>
    <scope>NUCLEOTIDE SEQUENCE [LARGE SCALE GENOMIC DNA]</scope>
    <source>
        <strain evidence="18 19">ATCC 6013</strain>
    </source>
</reference>
<dbReference type="Gene3D" id="3.30.565.10">
    <property type="entry name" value="Histidine kinase-like ATPase, C-terminal domain"/>
    <property type="match status" value="1"/>
</dbReference>
<organism evidence="17 20">
    <name type="scientific">Clostridium pasteurianum DSM 525 = ATCC 6013</name>
    <dbReference type="NCBI Taxonomy" id="1262449"/>
    <lineage>
        <taxon>Bacteria</taxon>
        <taxon>Bacillati</taxon>
        <taxon>Bacillota</taxon>
        <taxon>Clostridia</taxon>
        <taxon>Eubacteriales</taxon>
        <taxon>Clostridiaceae</taxon>
        <taxon>Clostridium</taxon>
    </lineage>
</organism>
<keyword evidence="8" id="KW-0547">Nucleotide-binding</keyword>
<dbReference type="Pfam" id="PF00672">
    <property type="entry name" value="HAMP"/>
    <property type="match status" value="1"/>
</dbReference>
<feature type="domain" description="Histidine kinase" evidence="15">
    <location>
        <begin position="260"/>
        <end position="473"/>
    </location>
</feature>
<dbReference type="SUPFAM" id="SSF47384">
    <property type="entry name" value="Homodimeric domain of signal transducing histidine kinase"/>
    <property type="match status" value="1"/>
</dbReference>
<evidence type="ECO:0000313" key="17">
    <source>
        <dbReference type="EMBL" id="AJA52552.1"/>
    </source>
</evidence>
<proteinExistence type="predicted"/>
<evidence type="ECO:0000313" key="20">
    <source>
        <dbReference type="Proteomes" id="UP000030905"/>
    </source>
</evidence>
<dbReference type="Gene3D" id="6.10.340.10">
    <property type="match status" value="1"/>
</dbReference>
<feature type="transmembrane region" description="Helical" evidence="14">
    <location>
        <begin position="173"/>
        <end position="195"/>
    </location>
</feature>
<feature type="domain" description="HAMP" evidence="16">
    <location>
        <begin position="193"/>
        <end position="245"/>
    </location>
</feature>
<keyword evidence="20" id="KW-1185">Reference proteome</keyword>
<dbReference type="EMBL" id="CP009268">
    <property type="protein sequence ID" value="AJA52552.1"/>
    <property type="molecule type" value="Genomic_DNA"/>
</dbReference>
<evidence type="ECO:0000256" key="6">
    <source>
        <dbReference type="ARBA" id="ARBA00022679"/>
    </source>
</evidence>
<dbReference type="Gene3D" id="1.10.287.130">
    <property type="match status" value="1"/>
</dbReference>
<dbReference type="InterPro" id="IPR003660">
    <property type="entry name" value="HAMP_dom"/>
</dbReference>
<dbReference type="PROSITE" id="PS50109">
    <property type="entry name" value="HIS_KIN"/>
    <property type="match status" value="1"/>
</dbReference>
<evidence type="ECO:0000256" key="1">
    <source>
        <dbReference type="ARBA" id="ARBA00000085"/>
    </source>
</evidence>
<dbReference type="InterPro" id="IPR036890">
    <property type="entry name" value="HATPase_C_sf"/>
</dbReference>
<keyword evidence="7 14" id="KW-0812">Transmembrane</keyword>
<dbReference type="InterPro" id="IPR004358">
    <property type="entry name" value="Sig_transdc_His_kin-like_C"/>
</dbReference>
<protein>
    <recommendedName>
        <fullName evidence="3">histidine kinase</fullName>
        <ecNumber evidence="3">2.7.13.3</ecNumber>
    </recommendedName>
</protein>
<reference evidence="18" key="2">
    <citation type="submission" date="2015-10" db="EMBL/GenBank/DDBJ databases">
        <title>Improved Draft Genome Sequence of Clostridium pasteurianum Strain ATCC 6013 (DSM 525) Using a Hybrid Next-Generation Sequencing Approach.</title>
        <authorList>
            <person name="Pyne M.E."/>
            <person name="Utturkar S.M."/>
            <person name="Brown S.D."/>
            <person name="Moo-Young M."/>
            <person name="Chung D.A."/>
            <person name="Chou P.C."/>
        </authorList>
    </citation>
    <scope>NUCLEOTIDE SEQUENCE</scope>
    <source>
        <strain evidence="18">ATCC 6013</strain>
    </source>
</reference>
<evidence type="ECO:0000256" key="9">
    <source>
        <dbReference type="ARBA" id="ARBA00022777"/>
    </source>
</evidence>
<dbReference type="CDD" id="cd00075">
    <property type="entry name" value="HATPase"/>
    <property type="match status" value="1"/>
</dbReference>
<dbReference type="PATRIC" id="fig|1262449.3.peg.3542"/>
<dbReference type="GO" id="GO:0005524">
    <property type="term" value="F:ATP binding"/>
    <property type="evidence" value="ECO:0007669"/>
    <property type="project" value="UniProtKB-KW"/>
</dbReference>
<accession>A0A0H3J4Y0</accession>
<keyword evidence="10" id="KW-0067">ATP-binding</keyword>
<dbReference type="EC" id="2.7.13.3" evidence="3"/>
<dbReference type="GO" id="GO:0005886">
    <property type="term" value="C:plasma membrane"/>
    <property type="evidence" value="ECO:0007669"/>
    <property type="project" value="UniProtKB-SubCell"/>
</dbReference>
<evidence type="ECO:0000259" key="15">
    <source>
        <dbReference type="PROSITE" id="PS50109"/>
    </source>
</evidence>
<reference evidence="17 20" key="1">
    <citation type="journal article" date="2015" name="Genome Announc.">
        <title>Complete Genome Sequence of the Nitrogen-Fixing and Solvent-Producing Clostridium pasteurianum DSM 525.</title>
        <authorList>
            <person name="Poehlein A."/>
            <person name="Grosse-Honebrink A."/>
            <person name="Zhang Y."/>
            <person name="Minton N.P."/>
            <person name="Daniel R."/>
        </authorList>
    </citation>
    <scope>NUCLEOTIDE SEQUENCE [LARGE SCALE GENOMIC DNA]</scope>
    <source>
        <strain evidence="17">DSM 525</strain>
        <strain evidence="20">DSM 525 / ATCC 6013</strain>
    </source>
</reference>
<dbReference type="SMART" id="SM00387">
    <property type="entry name" value="HATPase_c"/>
    <property type="match status" value="1"/>
</dbReference>
<evidence type="ECO:0000259" key="16">
    <source>
        <dbReference type="PROSITE" id="PS50885"/>
    </source>
</evidence>
<dbReference type="PANTHER" id="PTHR45528">
    <property type="entry name" value="SENSOR HISTIDINE KINASE CPXA"/>
    <property type="match status" value="1"/>
</dbReference>
<dbReference type="InterPro" id="IPR050398">
    <property type="entry name" value="HssS/ArlS-like"/>
</dbReference>
<keyword evidence="9 17" id="KW-0418">Kinase</keyword>
<dbReference type="Pfam" id="PF02518">
    <property type="entry name" value="HATPase_c"/>
    <property type="match status" value="1"/>
</dbReference>
<evidence type="ECO:0000256" key="7">
    <source>
        <dbReference type="ARBA" id="ARBA00022692"/>
    </source>
</evidence>
<keyword evidence="13 14" id="KW-0472">Membrane</keyword>
<dbReference type="CDD" id="cd06225">
    <property type="entry name" value="HAMP"/>
    <property type="match status" value="1"/>
</dbReference>
<keyword evidence="11 14" id="KW-1133">Transmembrane helix</keyword>
<dbReference type="GO" id="GO:0000155">
    <property type="term" value="F:phosphorelay sensor kinase activity"/>
    <property type="evidence" value="ECO:0007669"/>
    <property type="project" value="InterPro"/>
</dbReference>
<dbReference type="SMART" id="SM00304">
    <property type="entry name" value="HAMP"/>
    <property type="match status" value="1"/>
</dbReference>
<dbReference type="InterPro" id="IPR003661">
    <property type="entry name" value="HisK_dim/P_dom"/>
</dbReference>
<dbReference type="InterPro" id="IPR005467">
    <property type="entry name" value="His_kinase_dom"/>
</dbReference>
<comment type="catalytic activity">
    <reaction evidence="1">
        <text>ATP + protein L-histidine = ADP + protein N-phospho-L-histidine.</text>
        <dbReference type="EC" id="2.7.13.3"/>
    </reaction>
</comment>
<dbReference type="KEGG" id="cpat:CLPA_c24950"/>
<evidence type="ECO:0000313" key="19">
    <source>
        <dbReference type="Proteomes" id="UP000028042"/>
    </source>
</evidence>
<dbReference type="Proteomes" id="UP000030905">
    <property type="component" value="Chromosome"/>
</dbReference>
<evidence type="ECO:0000256" key="10">
    <source>
        <dbReference type="ARBA" id="ARBA00022840"/>
    </source>
</evidence>
<comment type="subcellular location">
    <subcellularLocation>
        <location evidence="2">Cell membrane</location>
        <topology evidence="2">Multi-pass membrane protein</topology>
    </subcellularLocation>
</comment>
<dbReference type="AlphaFoldDB" id="A0A0H3J4Y0"/>
<dbReference type="InterPro" id="IPR003594">
    <property type="entry name" value="HATPase_dom"/>
</dbReference>
<keyword evidence="4" id="KW-1003">Cell membrane</keyword>
<evidence type="ECO:0000313" key="18">
    <source>
        <dbReference type="EMBL" id="KRU11438.1"/>
    </source>
</evidence>
<dbReference type="SMART" id="SM00388">
    <property type="entry name" value="HisKA"/>
    <property type="match status" value="1"/>
</dbReference>
<keyword evidence="6" id="KW-0808">Transferase</keyword>
<evidence type="ECO:0000256" key="8">
    <source>
        <dbReference type="ARBA" id="ARBA00022741"/>
    </source>
</evidence>
<keyword evidence="5" id="KW-0597">Phosphoprotein</keyword>
<dbReference type="EMBL" id="JPGY02000001">
    <property type="protein sequence ID" value="KRU11438.1"/>
    <property type="molecule type" value="Genomic_DNA"/>
</dbReference>
<dbReference type="CDD" id="cd00082">
    <property type="entry name" value="HisKA"/>
    <property type="match status" value="1"/>
</dbReference>
<evidence type="ECO:0000256" key="14">
    <source>
        <dbReference type="SAM" id="Phobius"/>
    </source>
</evidence>
<dbReference type="KEGG" id="cpae:CPAST_c24950"/>
<dbReference type="InterPro" id="IPR036097">
    <property type="entry name" value="HisK_dim/P_sf"/>
</dbReference>
<dbReference type="PRINTS" id="PR00344">
    <property type="entry name" value="BCTRLSENSOR"/>
</dbReference>
<evidence type="ECO:0000256" key="12">
    <source>
        <dbReference type="ARBA" id="ARBA00023012"/>
    </source>
</evidence>
<dbReference type="SUPFAM" id="SSF55874">
    <property type="entry name" value="ATPase domain of HSP90 chaperone/DNA topoisomerase II/histidine kinase"/>
    <property type="match status" value="1"/>
</dbReference>
<dbReference type="PANTHER" id="PTHR45528:SF1">
    <property type="entry name" value="SENSOR HISTIDINE KINASE CPXA"/>
    <property type="match status" value="1"/>
</dbReference>
<dbReference type="PROSITE" id="PS50885">
    <property type="entry name" value="HAMP"/>
    <property type="match status" value="1"/>
</dbReference>
<dbReference type="SUPFAM" id="SSF158472">
    <property type="entry name" value="HAMP domain-like"/>
    <property type="match status" value="1"/>
</dbReference>
<evidence type="ECO:0000256" key="5">
    <source>
        <dbReference type="ARBA" id="ARBA00022553"/>
    </source>
</evidence>
<keyword evidence="12" id="KW-0902">Two-component regulatory system</keyword>
<dbReference type="RefSeq" id="WP_003447512.1">
    <property type="nucleotide sequence ID" value="NZ_ANZB01000015.1"/>
</dbReference>
<gene>
    <name evidence="17" type="ORF">CLPA_c24950</name>
    <name evidence="18" type="ORF">CP6013_00685</name>
</gene>
<evidence type="ECO:0000256" key="2">
    <source>
        <dbReference type="ARBA" id="ARBA00004651"/>
    </source>
</evidence>
<dbReference type="Pfam" id="PF00512">
    <property type="entry name" value="HisKA"/>
    <property type="match status" value="1"/>
</dbReference>
<dbReference type="eggNOG" id="COG2205">
    <property type="taxonomic scope" value="Bacteria"/>
</dbReference>
<evidence type="ECO:0000256" key="11">
    <source>
        <dbReference type="ARBA" id="ARBA00022989"/>
    </source>
</evidence>
<sequence length="480" mass="55211">MRFWQKIFLSGYIVLFLSFNVIGILWLSRDYSDMVKRENSVALLAHQSFQQSLYTSLVYWKNQLADSPDIYKVYQSDIILKLTHTGDNSRQVIVTNSNNEIIFSNTSDTIKNNIENTMNKLDKDISYGMYKLDKDRVIIAGNSFKVGDDSFNLYTINNITEEYNYQNKKINDFIEFGSIICILAAGILGIISYLLTKPLRKLETITKHISEGDYSRRVPLVGNDEIYHLTEQINLMAETIDNREKKLKSIAEQRQRFVENFTHELKTPLTSIIAYADLMRTVKQEPYEMDEGLNYISSEGKRLSSMAHKLMTMFHLKSGDLELKTTPLDIIFEQVHDILKLRLKEKNIELKIHCDDISLNIERDLFKTLLINLLDNSIKASTYGDEIYLAGKEQDDKIIIEIIDKGFGIPEKELSYIMEPFYMVDKSRTRKHNGAGLGLTLCNEIVVLHHAVMNIKSEENKGTCVSIIFKKGKSGGETEL</sequence>
<dbReference type="Proteomes" id="UP000028042">
    <property type="component" value="Unassembled WGS sequence"/>
</dbReference>
<evidence type="ECO:0000256" key="3">
    <source>
        <dbReference type="ARBA" id="ARBA00012438"/>
    </source>
</evidence>
<feature type="transmembrane region" description="Helical" evidence="14">
    <location>
        <begin position="6"/>
        <end position="27"/>
    </location>
</feature>